<feature type="transmembrane region" description="Helical" evidence="1">
    <location>
        <begin position="190"/>
        <end position="210"/>
    </location>
</feature>
<dbReference type="AlphaFoldDB" id="A0A4W6F872"/>
<proteinExistence type="predicted"/>
<dbReference type="Proteomes" id="UP000314980">
    <property type="component" value="Unassembled WGS sequence"/>
</dbReference>
<keyword evidence="1" id="KW-0472">Membrane</keyword>
<protein>
    <submittedName>
        <fullName evidence="2">Hedgehog acyltransferase</fullName>
    </submittedName>
</protein>
<dbReference type="PANTHER" id="PTHR13285:SF20">
    <property type="entry name" value="PROTEIN-CYSTEINE N-PALMITOYLTRANSFERASE HHAT"/>
    <property type="match status" value="1"/>
</dbReference>
<accession>A0A4W6F872</accession>
<feature type="transmembrane region" description="Helical" evidence="1">
    <location>
        <begin position="77"/>
        <end position="101"/>
    </location>
</feature>
<dbReference type="GO" id="GO:0016409">
    <property type="term" value="F:palmitoyltransferase activity"/>
    <property type="evidence" value="ECO:0007669"/>
    <property type="project" value="TreeGrafter"/>
</dbReference>
<evidence type="ECO:0000313" key="3">
    <source>
        <dbReference type="Proteomes" id="UP000314980"/>
    </source>
</evidence>
<sequence>ILAYWVLSFGSHLYSFYQLHRFSNHEAGLEREFQLEKGLLEGYKRDPSDFEWSFWTEWAKKSLLIFYPKLRVPVLTIYGLLAASSVLGVKGVSVLLVHLGLSFSVAQLRKTTLSWACNLLLLSTLHIQPLQEIQRSWYETEEEYYLLLFSVAVCGLRFISFSLEHCWCPPDHYIEQVREPSKATTEIGRILLWWCIAEYMIHVMYMHSIQSNETYLQILPPWALGGLALALVQFFYVKYLVLFGLPSMLATLDKLDPPSFLPVSASCTVSQECGGKIIPPPFNTAEINTGLYWFRCQHSLTCQ</sequence>
<keyword evidence="1" id="KW-1133">Transmembrane helix</keyword>
<name>A0A4W6F872_LATCA</name>
<organism evidence="2 3">
    <name type="scientific">Lates calcarifer</name>
    <name type="common">Barramundi</name>
    <name type="synonym">Holocentrus calcarifer</name>
    <dbReference type="NCBI Taxonomy" id="8187"/>
    <lineage>
        <taxon>Eukaryota</taxon>
        <taxon>Metazoa</taxon>
        <taxon>Chordata</taxon>
        <taxon>Craniata</taxon>
        <taxon>Vertebrata</taxon>
        <taxon>Euteleostomi</taxon>
        <taxon>Actinopterygii</taxon>
        <taxon>Neopterygii</taxon>
        <taxon>Teleostei</taxon>
        <taxon>Neoteleostei</taxon>
        <taxon>Acanthomorphata</taxon>
        <taxon>Carangaria</taxon>
        <taxon>Carangaria incertae sedis</taxon>
        <taxon>Centropomidae</taxon>
        <taxon>Lates</taxon>
    </lineage>
</organism>
<reference evidence="3" key="1">
    <citation type="submission" date="2015-09" db="EMBL/GenBank/DDBJ databases">
        <authorList>
            <person name="Sai Rama Sridatta P."/>
        </authorList>
    </citation>
    <scope>NUCLEOTIDE SEQUENCE [LARGE SCALE GENOMIC DNA]</scope>
</reference>
<dbReference type="GeneTree" id="ENSGT00530000063629"/>
<keyword evidence="1" id="KW-0812">Transmembrane</keyword>
<evidence type="ECO:0000313" key="2">
    <source>
        <dbReference type="Ensembl" id="ENSLCAP00010047521.1"/>
    </source>
</evidence>
<reference evidence="2" key="2">
    <citation type="submission" date="2025-08" db="UniProtKB">
        <authorList>
            <consortium name="Ensembl"/>
        </authorList>
    </citation>
    <scope>IDENTIFICATION</scope>
</reference>
<dbReference type="InterPro" id="IPR051085">
    <property type="entry name" value="MB_O-acyltransferase"/>
</dbReference>
<dbReference type="PANTHER" id="PTHR13285">
    <property type="entry name" value="ACYLTRANSFERASE"/>
    <property type="match status" value="1"/>
</dbReference>
<dbReference type="Ensembl" id="ENSLCAT00010048698.1">
    <property type="protein sequence ID" value="ENSLCAP00010047521.1"/>
    <property type="gene ID" value="ENSLCAG00010022069.1"/>
</dbReference>
<evidence type="ECO:0000256" key="1">
    <source>
        <dbReference type="SAM" id="Phobius"/>
    </source>
</evidence>
<dbReference type="GO" id="GO:0005783">
    <property type="term" value="C:endoplasmic reticulum"/>
    <property type="evidence" value="ECO:0007669"/>
    <property type="project" value="TreeGrafter"/>
</dbReference>
<feature type="transmembrane region" description="Helical" evidence="1">
    <location>
        <begin position="222"/>
        <end position="245"/>
    </location>
</feature>
<reference evidence="2" key="3">
    <citation type="submission" date="2025-09" db="UniProtKB">
        <authorList>
            <consortium name="Ensembl"/>
        </authorList>
    </citation>
    <scope>IDENTIFICATION</scope>
</reference>
<keyword evidence="3" id="KW-1185">Reference proteome</keyword>